<sequence>MGGSGGSTYSDHIGRGGQAAGPSCALLTFDVPVSSPIATVVAALTVGTICEVLLEGAPAQLRVYVRGSGDLLGAIGERWQELTGCIADGYRYEAEVIALFPAVRVRIRPRVTYQLTMPFPAHVVPSGPGLLTAGASYTLELGIDRKVIATDGTSPVGTIPEEPAALPDAVEIKRATIAVVTDPTTGAVDVRQR</sequence>
<dbReference type="EMBL" id="JACHVX010000004">
    <property type="protein sequence ID" value="MBB2924117.1"/>
    <property type="molecule type" value="Genomic_DNA"/>
</dbReference>
<evidence type="ECO:0000313" key="1">
    <source>
        <dbReference type="EMBL" id="MBB2924117.1"/>
    </source>
</evidence>
<accession>A0A7W4UH77</accession>
<proteinExistence type="predicted"/>
<organism evidence="1 2">
    <name type="scientific">Cellulomonas cellasea</name>
    <dbReference type="NCBI Taxonomy" id="43670"/>
    <lineage>
        <taxon>Bacteria</taxon>
        <taxon>Bacillati</taxon>
        <taxon>Actinomycetota</taxon>
        <taxon>Actinomycetes</taxon>
        <taxon>Micrococcales</taxon>
        <taxon>Cellulomonadaceae</taxon>
        <taxon>Cellulomonas</taxon>
    </lineage>
</organism>
<evidence type="ECO:0000313" key="2">
    <source>
        <dbReference type="Proteomes" id="UP000518206"/>
    </source>
</evidence>
<protein>
    <submittedName>
        <fullName evidence="1">Uncharacterized protein</fullName>
    </submittedName>
</protein>
<name>A0A7W4UH77_9CELL</name>
<dbReference type="AlphaFoldDB" id="A0A7W4UH77"/>
<reference evidence="1 2" key="2">
    <citation type="submission" date="2020-08" db="EMBL/GenBank/DDBJ databases">
        <authorList>
            <person name="Partida-Martinez L."/>
            <person name="Huntemann M."/>
            <person name="Clum A."/>
            <person name="Wang J."/>
            <person name="Palaniappan K."/>
            <person name="Ritter S."/>
            <person name="Chen I.-M."/>
            <person name="Stamatis D."/>
            <person name="Reddy T."/>
            <person name="O'Malley R."/>
            <person name="Daum C."/>
            <person name="Shapiro N."/>
            <person name="Ivanova N."/>
            <person name="Kyrpides N."/>
            <person name="Woyke T."/>
        </authorList>
    </citation>
    <scope>NUCLEOTIDE SEQUENCE [LARGE SCALE GENOMIC DNA]</scope>
    <source>
        <strain evidence="1 2">RAS26</strain>
    </source>
</reference>
<gene>
    <name evidence="1" type="ORF">FHR80_003045</name>
</gene>
<dbReference type="Proteomes" id="UP000518206">
    <property type="component" value="Unassembled WGS sequence"/>
</dbReference>
<dbReference type="RefSeq" id="WP_183296903.1">
    <property type="nucleotide sequence ID" value="NZ_JACHVX010000004.1"/>
</dbReference>
<comment type="caution">
    <text evidence="1">The sequence shown here is derived from an EMBL/GenBank/DDBJ whole genome shotgun (WGS) entry which is preliminary data.</text>
</comment>
<reference evidence="1 2" key="1">
    <citation type="submission" date="2020-08" db="EMBL/GenBank/DDBJ databases">
        <title>The Agave Microbiome: Exploring the role of microbial communities in plant adaptations to desert environments.</title>
        <authorList>
            <person name="Partida-Martinez L.P."/>
        </authorList>
    </citation>
    <scope>NUCLEOTIDE SEQUENCE [LARGE SCALE GENOMIC DNA]</scope>
    <source>
        <strain evidence="1 2">RAS26</strain>
    </source>
</reference>